<dbReference type="STRING" id="1936003.STSP2_03034"/>
<dbReference type="KEGG" id="alus:STSP2_03034"/>
<dbReference type="Proteomes" id="UP000189674">
    <property type="component" value="Chromosome"/>
</dbReference>
<evidence type="ECO:0000256" key="5">
    <source>
        <dbReference type="ARBA" id="ARBA00022980"/>
    </source>
</evidence>
<protein>
    <recommendedName>
        <fullName evidence="7 8">Small ribosomal subunit protein uS5</fullName>
    </recommendedName>
</protein>
<keyword evidence="5 8" id="KW-0689">Ribosomal protein</keyword>
<dbReference type="InterPro" id="IPR020568">
    <property type="entry name" value="Ribosomal_Su5_D2-typ_SF"/>
</dbReference>
<keyword evidence="12" id="KW-1185">Reference proteome</keyword>
<dbReference type="HAMAP" id="MF_01307_B">
    <property type="entry name" value="Ribosomal_uS5_B"/>
    <property type="match status" value="1"/>
</dbReference>
<dbReference type="PANTHER" id="PTHR48277">
    <property type="entry name" value="MITOCHONDRIAL RIBOSOMAL PROTEIN S5"/>
    <property type="match status" value="1"/>
</dbReference>
<comment type="function">
    <text evidence="1 8">Located at the back of the 30S subunit body where it stabilizes the conformation of the head with respect to the body.</text>
</comment>
<dbReference type="InterPro" id="IPR013810">
    <property type="entry name" value="Ribosomal_uS5_N"/>
</dbReference>
<dbReference type="InterPro" id="IPR005324">
    <property type="entry name" value="Ribosomal_uS5_C"/>
</dbReference>
<evidence type="ECO:0000256" key="3">
    <source>
        <dbReference type="ARBA" id="ARBA00022730"/>
    </source>
</evidence>
<dbReference type="PROSITE" id="PS00585">
    <property type="entry name" value="RIBOSOMAL_S5"/>
    <property type="match status" value="1"/>
</dbReference>
<dbReference type="SUPFAM" id="SSF54768">
    <property type="entry name" value="dsRNA-binding domain-like"/>
    <property type="match status" value="1"/>
</dbReference>
<dbReference type="GO" id="GO:0006412">
    <property type="term" value="P:translation"/>
    <property type="evidence" value="ECO:0007669"/>
    <property type="project" value="UniProtKB-UniRule"/>
</dbReference>
<dbReference type="InterPro" id="IPR000851">
    <property type="entry name" value="Ribosomal_uS5"/>
</dbReference>
<dbReference type="PANTHER" id="PTHR48277:SF1">
    <property type="entry name" value="MITOCHONDRIAL RIBOSOMAL PROTEIN S5"/>
    <property type="match status" value="1"/>
</dbReference>
<accession>A0A1U9NQP9</accession>
<comment type="function">
    <text evidence="8">With S4 and S12 plays an important role in translational accuracy.</text>
</comment>
<keyword evidence="6 8" id="KW-0687">Ribonucleoprotein</keyword>
<keyword evidence="4 8" id="KW-0694">RNA-binding</keyword>
<sequence length="173" mass="18315">MAEEALKYGAQSDQPLEDTVVKIFRCAKVVKGGRRFSFAALVVVGDRNGTVGIGYGKANEVPQSVEKAIKNAKKDLHKISLIDGTLPHKVVGKSRATKVVMVPASAGTGVIAGSTPRAVLEYAGVHNVLTKIYGSTSAKNVVKAVMDGLLKLRDKETIESLRGVEIEAEAVKS</sequence>
<evidence type="ECO:0000256" key="9">
    <source>
        <dbReference type="RuleBase" id="RU003823"/>
    </source>
</evidence>
<dbReference type="GO" id="GO:0005737">
    <property type="term" value="C:cytoplasm"/>
    <property type="evidence" value="ECO:0007669"/>
    <property type="project" value="UniProtKB-ARBA"/>
</dbReference>
<dbReference type="Pfam" id="PF03719">
    <property type="entry name" value="Ribosomal_S5_C"/>
    <property type="match status" value="1"/>
</dbReference>
<dbReference type="GO" id="GO:0003735">
    <property type="term" value="F:structural constituent of ribosome"/>
    <property type="evidence" value="ECO:0007669"/>
    <property type="project" value="UniProtKB-UniRule"/>
</dbReference>
<evidence type="ECO:0000256" key="7">
    <source>
        <dbReference type="ARBA" id="ARBA00035255"/>
    </source>
</evidence>
<evidence type="ECO:0000256" key="2">
    <source>
        <dbReference type="ARBA" id="ARBA00008945"/>
    </source>
</evidence>
<dbReference type="FunFam" id="3.30.160.20:FF:000001">
    <property type="entry name" value="30S ribosomal protein S5"/>
    <property type="match status" value="1"/>
</dbReference>
<dbReference type="RefSeq" id="WP_146663482.1">
    <property type="nucleotide sequence ID" value="NZ_CP019791.1"/>
</dbReference>
<dbReference type="OrthoDB" id="9809045at2"/>
<evidence type="ECO:0000256" key="1">
    <source>
        <dbReference type="ARBA" id="ARBA00003093"/>
    </source>
</evidence>
<evidence type="ECO:0000313" key="12">
    <source>
        <dbReference type="Proteomes" id="UP000189674"/>
    </source>
</evidence>
<evidence type="ECO:0000256" key="6">
    <source>
        <dbReference type="ARBA" id="ARBA00023274"/>
    </source>
</evidence>
<reference evidence="12" key="1">
    <citation type="submission" date="2017-02" db="EMBL/GenBank/DDBJ databases">
        <title>Comparative genomics and description of representatives of a novel lineage of planctomycetes thriving in anoxic sediments.</title>
        <authorList>
            <person name="Spring S."/>
            <person name="Bunk B."/>
            <person name="Sproer C."/>
        </authorList>
    </citation>
    <scope>NUCLEOTIDE SEQUENCE [LARGE SCALE GENOMIC DNA]</scope>
    <source>
        <strain evidence="12">ST-NAGAB-D1</strain>
    </source>
</reference>
<dbReference type="AlphaFoldDB" id="A0A1U9NQP9"/>
<gene>
    <name evidence="8 11" type="primary">rpsE</name>
    <name evidence="11" type="ORF">STSP2_03034</name>
</gene>
<comment type="subunit">
    <text evidence="8">Part of the 30S ribosomal subunit. Contacts proteins S4 and S8.</text>
</comment>
<proteinExistence type="inferred from homology"/>
<dbReference type="SUPFAM" id="SSF54211">
    <property type="entry name" value="Ribosomal protein S5 domain 2-like"/>
    <property type="match status" value="1"/>
</dbReference>
<dbReference type="GO" id="GO:0019843">
    <property type="term" value="F:rRNA binding"/>
    <property type="evidence" value="ECO:0007669"/>
    <property type="project" value="UniProtKB-UniRule"/>
</dbReference>
<dbReference type="PROSITE" id="PS50881">
    <property type="entry name" value="S5_DSRBD"/>
    <property type="match status" value="1"/>
</dbReference>
<dbReference type="GO" id="GO:0015935">
    <property type="term" value="C:small ribosomal subunit"/>
    <property type="evidence" value="ECO:0007669"/>
    <property type="project" value="InterPro"/>
</dbReference>
<dbReference type="InterPro" id="IPR018192">
    <property type="entry name" value="Ribosomal_uS5_N_CS"/>
</dbReference>
<feature type="domain" description="S5 DRBM" evidence="10">
    <location>
        <begin position="16"/>
        <end position="79"/>
    </location>
</feature>
<keyword evidence="3 8" id="KW-0699">rRNA-binding</keyword>
<dbReference type="EMBL" id="CP019791">
    <property type="protein sequence ID" value="AQT69836.1"/>
    <property type="molecule type" value="Genomic_DNA"/>
</dbReference>
<evidence type="ECO:0000256" key="8">
    <source>
        <dbReference type="HAMAP-Rule" id="MF_01307"/>
    </source>
</evidence>
<evidence type="ECO:0000313" key="11">
    <source>
        <dbReference type="EMBL" id="AQT69836.1"/>
    </source>
</evidence>
<dbReference type="Gene3D" id="3.30.160.20">
    <property type="match status" value="1"/>
</dbReference>
<dbReference type="FunFam" id="3.30.230.10:FF:000002">
    <property type="entry name" value="30S ribosomal protein S5"/>
    <property type="match status" value="1"/>
</dbReference>
<dbReference type="Pfam" id="PF00333">
    <property type="entry name" value="Ribosomal_S5"/>
    <property type="match status" value="1"/>
</dbReference>
<organism evidence="11 12">
    <name type="scientific">Anaerohalosphaera lusitana</name>
    <dbReference type="NCBI Taxonomy" id="1936003"/>
    <lineage>
        <taxon>Bacteria</taxon>
        <taxon>Pseudomonadati</taxon>
        <taxon>Planctomycetota</taxon>
        <taxon>Phycisphaerae</taxon>
        <taxon>Sedimentisphaerales</taxon>
        <taxon>Anaerohalosphaeraceae</taxon>
        <taxon>Anaerohalosphaera</taxon>
    </lineage>
</organism>
<evidence type="ECO:0000256" key="4">
    <source>
        <dbReference type="ARBA" id="ARBA00022884"/>
    </source>
</evidence>
<dbReference type="NCBIfam" id="TIGR01021">
    <property type="entry name" value="rpsE_bact"/>
    <property type="match status" value="1"/>
</dbReference>
<evidence type="ECO:0000259" key="10">
    <source>
        <dbReference type="PROSITE" id="PS50881"/>
    </source>
</evidence>
<dbReference type="GO" id="GO:0042254">
    <property type="term" value="P:ribosome biogenesis"/>
    <property type="evidence" value="ECO:0007669"/>
    <property type="project" value="UniProtKB-ARBA"/>
</dbReference>
<name>A0A1U9NQP9_9BACT</name>
<comment type="similarity">
    <text evidence="2 8 9">Belongs to the universal ribosomal protein uS5 family.</text>
</comment>
<dbReference type="InterPro" id="IPR005712">
    <property type="entry name" value="Ribosomal_uS5_bac-type"/>
</dbReference>
<dbReference type="Gene3D" id="3.30.230.10">
    <property type="match status" value="1"/>
</dbReference>
<dbReference type="InterPro" id="IPR014721">
    <property type="entry name" value="Ribsml_uS5_D2-typ_fold_subgr"/>
</dbReference>
<comment type="domain">
    <text evidence="8">The N-terminal domain interacts with the head of the 30S subunit; the C-terminal domain interacts with the body and contacts protein S4. The interaction surface between S4 and S5 is involved in control of translational fidelity.</text>
</comment>